<sequence length="242" mass="25955">MSHPDLESQNDHDEVQTPVKFDPTPPPPEDGFFVGVLALQSTVFKDMFDFHIPSDGEASASTRCTTAVGGAGRRQRRGRQASLGGDLQTTYYDCDDDITHHDSVNAPPIFSTPPSGLKSPSTFSDTTQTPLPTLTPSTTTNAVSSYACTALSTSDIFDNEAHKLDVGPLKVLLVGARRLEATIRTLLLLILDGATSSSRDTICPGAAAAGSRCKMYGRIRSFALAPMFNTTRLRMLSSDGDR</sequence>
<organism evidence="2 3">
    <name type="scientific">Schizopora paradoxa</name>
    <dbReference type="NCBI Taxonomy" id="27342"/>
    <lineage>
        <taxon>Eukaryota</taxon>
        <taxon>Fungi</taxon>
        <taxon>Dikarya</taxon>
        <taxon>Basidiomycota</taxon>
        <taxon>Agaricomycotina</taxon>
        <taxon>Agaricomycetes</taxon>
        <taxon>Hymenochaetales</taxon>
        <taxon>Schizoporaceae</taxon>
        <taxon>Schizopora</taxon>
    </lineage>
</organism>
<evidence type="ECO:0000313" key="2">
    <source>
        <dbReference type="EMBL" id="KLO08092.1"/>
    </source>
</evidence>
<feature type="compositionally biased region" description="Basic and acidic residues" evidence="1">
    <location>
        <begin position="1"/>
        <end position="15"/>
    </location>
</feature>
<reference evidence="2 3" key="1">
    <citation type="submission" date="2015-04" db="EMBL/GenBank/DDBJ databases">
        <title>Complete genome sequence of Schizopora paradoxa KUC8140, a cosmopolitan wood degrader in East Asia.</title>
        <authorList>
            <consortium name="DOE Joint Genome Institute"/>
            <person name="Min B."/>
            <person name="Park H."/>
            <person name="Jang Y."/>
            <person name="Kim J.-J."/>
            <person name="Kim K.H."/>
            <person name="Pangilinan J."/>
            <person name="Lipzen A."/>
            <person name="Riley R."/>
            <person name="Grigoriev I.V."/>
            <person name="Spatafora J.W."/>
            <person name="Choi I.-G."/>
        </authorList>
    </citation>
    <scope>NUCLEOTIDE SEQUENCE [LARGE SCALE GENOMIC DNA]</scope>
    <source>
        <strain evidence="2 3">KUC8140</strain>
    </source>
</reference>
<name>A0A0H2R9Q4_9AGAM</name>
<protein>
    <submittedName>
        <fullName evidence="2">Uncharacterized protein</fullName>
    </submittedName>
</protein>
<feature type="region of interest" description="Disordered" evidence="1">
    <location>
        <begin position="104"/>
        <end position="136"/>
    </location>
</feature>
<dbReference type="Proteomes" id="UP000053477">
    <property type="component" value="Unassembled WGS sequence"/>
</dbReference>
<keyword evidence="3" id="KW-1185">Reference proteome</keyword>
<accession>A0A0H2R9Q4</accession>
<dbReference type="AlphaFoldDB" id="A0A0H2R9Q4"/>
<proteinExistence type="predicted"/>
<dbReference type="InParanoid" id="A0A0H2R9Q4"/>
<feature type="compositionally biased region" description="Low complexity" evidence="1">
    <location>
        <begin position="126"/>
        <end position="136"/>
    </location>
</feature>
<feature type="region of interest" description="Disordered" evidence="1">
    <location>
        <begin position="55"/>
        <end position="86"/>
    </location>
</feature>
<feature type="region of interest" description="Disordered" evidence="1">
    <location>
        <begin position="1"/>
        <end position="28"/>
    </location>
</feature>
<dbReference type="OrthoDB" id="3031817at2759"/>
<evidence type="ECO:0000256" key="1">
    <source>
        <dbReference type="SAM" id="MobiDB-lite"/>
    </source>
</evidence>
<feature type="compositionally biased region" description="Polar residues" evidence="1">
    <location>
        <begin position="112"/>
        <end position="125"/>
    </location>
</feature>
<dbReference type="EMBL" id="KQ086106">
    <property type="protein sequence ID" value="KLO08092.1"/>
    <property type="molecule type" value="Genomic_DNA"/>
</dbReference>
<evidence type="ECO:0000313" key="3">
    <source>
        <dbReference type="Proteomes" id="UP000053477"/>
    </source>
</evidence>
<gene>
    <name evidence="2" type="ORF">SCHPADRAFT_944714</name>
</gene>